<accession>A0A8X6TBI5</accession>
<proteinExistence type="predicted"/>
<dbReference type="GO" id="GO:0050909">
    <property type="term" value="P:sensory perception of taste"/>
    <property type="evidence" value="ECO:0007669"/>
    <property type="project" value="InterPro"/>
</dbReference>
<evidence type="ECO:0000256" key="3">
    <source>
        <dbReference type="ARBA" id="ARBA00022692"/>
    </source>
</evidence>
<keyword evidence="3" id="KW-0812">Transmembrane</keyword>
<reference evidence="7" key="1">
    <citation type="submission" date="2020-08" db="EMBL/GenBank/DDBJ databases">
        <title>Multicomponent nature underlies the extraordinary mechanical properties of spider dragline silk.</title>
        <authorList>
            <person name="Kono N."/>
            <person name="Nakamura H."/>
            <person name="Mori M."/>
            <person name="Yoshida Y."/>
            <person name="Ohtoshi R."/>
            <person name="Malay A.D."/>
            <person name="Moran D.A.P."/>
            <person name="Tomita M."/>
            <person name="Numata K."/>
            <person name="Arakawa K."/>
        </authorList>
    </citation>
    <scope>NUCLEOTIDE SEQUENCE</scope>
</reference>
<evidence type="ECO:0000256" key="6">
    <source>
        <dbReference type="ARBA" id="ARBA00023170"/>
    </source>
</evidence>
<sequence length="187" mass="21261">MCLLIDEKLKAIKQSLDFVPLPDITIISQIRKQQKLFCALQKLSAECNDVFTEIIFLWILKIVLKTCSNAYDLITLLYVFQDVGMLLGNLMEITYDISHLAVICVYAGRITENKTEILDRLVELCGLKHNIKGHSIKDMHLFVSIIGHSNMALTVWNIFPLTKNTAITILSGIVSYSVIIYQLSKRE</sequence>
<evidence type="ECO:0000313" key="7">
    <source>
        <dbReference type="EMBL" id="GFS90489.1"/>
    </source>
</evidence>
<keyword evidence="2" id="KW-1003">Cell membrane</keyword>
<dbReference type="Proteomes" id="UP000887013">
    <property type="component" value="Unassembled WGS sequence"/>
</dbReference>
<evidence type="ECO:0000256" key="4">
    <source>
        <dbReference type="ARBA" id="ARBA00022989"/>
    </source>
</evidence>
<name>A0A8X6TBI5_NEPPI</name>
<dbReference type="OrthoDB" id="6431462at2759"/>
<keyword evidence="6" id="KW-0675">Receptor</keyword>
<dbReference type="GO" id="GO:0051606">
    <property type="term" value="P:detection of stimulus"/>
    <property type="evidence" value="ECO:0007669"/>
    <property type="project" value="UniProtKB-ARBA"/>
</dbReference>
<evidence type="ECO:0000313" key="9">
    <source>
        <dbReference type="Proteomes" id="UP000887013"/>
    </source>
</evidence>
<keyword evidence="9" id="KW-1185">Reference proteome</keyword>
<dbReference type="InterPro" id="IPR013604">
    <property type="entry name" value="7TM_chemorcpt"/>
</dbReference>
<keyword evidence="5" id="KW-0472">Membrane</keyword>
<organism evidence="7 9">
    <name type="scientific">Nephila pilipes</name>
    <name type="common">Giant wood spider</name>
    <name type="synonym">Nephila maculata</name>
    <dbReference type="NCBI Taxonomy" id="299642"/>
    <lineage>
        <taxon>Eukaryota</taxon>
        <taxon>Metazoa</taxon>
        <taxon>Ecdysozoa</taxon>
        <taxon>Arthropoda</taxon>
        <taxon>Chelicerata</taxon>
        <taxon>Arachnida</taxon>
        <taxon>Araneae</taxon>
        <taxon>Araneomorphae</taxon>
        <taxon>Entelegynae</taxon>
        <taxon>Araneoidea</taxon>
        <taxon>Nephilidae</taxon>
        <taxon>Nephila</taxon>
    </lineage>
</organism>
<comment type="subcellular location">
    <subcellularLocation>
        <location evidence="1">Cell membrane</location>
        <topology evidence="1">Multi-pass membrane protein</topology>
    </subcellularLocation>
</comment>
<evidence type="ECO:0000256" key="2">
    <source>
        <dbReference type="ARBA" id="ARBA00022475"/>
    </source>
</evidence>
<gene>
    <name evidence="7" type="primary">AVEN_147911_1</name>
    <name evidence="8" type="ORF">NPIL_415041</name>
    <name evidence="7" type="ORF">NPIL_602661</name>
</gene>
<dbReference type="EMBL" id="BMAW01030865">
    <property type="protein sequence ID" value="GFU18401.1"/>
    <property type="molecule type" value="Genomic_DNA"/>
</dbReference>
<dbReference type="AlphaFoldDB" id="A0A8X6TBI5"/>
<protein>
    <recommendedName>
        <fullName evidence="10">Gustatory receptor</fullName>
    </recommendedName>
</protein>
<dbReference type="Pfam" id="PF08395">
    <property type="entry name" value="7tm_7"/>
    <property type="match status" value="1"/>
</dbReference>
<evidence type="ECO:0000313" key="8">
    <source>
        <dbReference type="EMBL" id="GFU18401.1"/>
    </source>
</evidence>
<dbReference type="GO" id="GO:0038023">
    <property type="term" value="F:signaling receptor activity"/>
    <property type="evidence" value="ECO:0007669"/>
    <property type="project" value="UniProtKB-ARBA"/>
</dbReference>
<evidence type="ECO:0000256" key="5">
    <source>
        <dbReference type="ARBA" id="ARBA00023136"/>
    </source>
</evidence>
<dbReference type="PANTHER" id="PTHR21421">
    <property type="entry name" value="GUSTATORY RECEPTOR"/>
    <property type="match status" value="1"/>
</dbReference>
<keyword evidence="4" id="KW-1133">Transmembrane helix</keyword>
<evidence type="ECO:0008006" key="10">
    <source>
        <dbReference type="Google" id="ProtNLM"/>
    </source>
</evidence>
<comment type="caution">
    <text evidence="7">The sequence shown here is derived from an EMBL/GenBank/DDBJ whole genome shotgun (WGS) entry which is preliminary data.</text>
</comment>
<dbReference type="GO" id="GO:0005886">
    <property type="term" value="C:plasma membrane"/>
    <property type="evidence" value="ECO:0007669"/>
    <property type="project" value="UniProtKB-SubCell"/>
</dbReference>
<dbReference type="PANTHER" id="PTHR21421:SF29">
    <property type="entry name" value="GUSTATORY RECEPTOR 5A FOR TREHALOSE-RELATED"/>
    <property type="match status" value="1"/>
</dbReference>
<evidence type="ECO:0000256" key="1">
    <source>
        <dbReference type="ARBA" id="ARBA00004651"/>
    </source>
</evidence>
<dbReference type="EMBL" id="BMAW01053308">
    <property type="protein sequence ID" value="GFS90489.1"/>
    <property type="molecule type" value="Genomic_DNA"/>
</dbReference>